<proteinExistence type="inferred from homology"/>
<dbReference type="GO" id="GO:0003883">
    <property type="term" value="F:CTP synthase activity"/>
    <property type="evidence" value="ECO:0007669"/>
    <property type="project" value="UniProtKB-EC"/>
</dbReference>
<dbReference type="EMBL" id="JAHWDF010000019">
    <property type="protein sequence ID" value="MBW2962848.1"/>
    <property type="molecule type" value="Genomic_DNA"/>
</dbReference>
<dbReference type="HAMAP" id="MF_01227">
    <property type="entry name" value="PyrG"/>
    <property type="match status" value="1"/>
</dbReference>
<comment type="subunit">
    <text evidence="2">Homotetramer.</text>
</comment>
<feature type="active site" evidence="2">
    <location>
        <position position="509"/>
    </location>
</feature>
<comment type="similarity">
    <text evidence="2">Belongs to the CTP synthase family.</text>
</comment>
<dbReference type="InterPro" id="IPR017456">
    <property type="entry name" value="CTP_synthase_N"/>
</dbReference>
<comment type="catalytic activity">
    <reaction evidence="2">
        <text>UTP + L-glutamine + ATP + H2O = CTP + L-glutamate + ADP + phosphate + 2 H(+)</text>
        <dbReference type="Rhea" id="RHEA:26426"/>
        <dbReference type="ChEBI" id="CHEBI:15377"/>
        <dbReference type="ChEBI" id="CHEBI:15378"/>
        <dbReference type="ChEBI" id="CHEBI:29985"/>
        <dbReference type="ChEBI" id="CHEBI:30616"/>
        <dbReference type="ChEBI" id="CHEBI:37563"/>
        <dbReference type="ChEBI" id="CHEBI:43474"/>
        <dbReference type="ChEBI" id="CHEBI:46398"/>
        <dbReference type="ChEBI" id="CHEBI:58359"/>
        <dbReference type="ChEBI" id="CHEBI:456216"/>
        <dbReference type="EC" id="6.3.4.2"/>
    </reaction>
</comment>
<feature type="binding site" evidence="2">
    <location>
        <begin position="150"/>
        <end position="152"/>
    </location>
    <ligand>
        <name>CTP</name>
        <dbReference type="ChEBI" id="CHEBI:37563"/>
        <note>allosteric inhibitor</note>
    </ligand>
</feature>
<feature type="binding site" evidence="2">
    <location>
        <begin position="384"/>
        <end position="387"/>
    </location>
    <ligand>
        <name>L-glutamine</name>
        <dbReference type="ChEBI" id="CHEBI:58359"/>
    </ligand>
</feature>
<dbReference type="NCBIfam" id="TIGR00337">
    <property type="entry name" value="PyrG"/>
    <property type="match status" value="1"/>
</dbReference>
<feature type="binding site" evidence="2">
    <location>
        <position position="73"/>
    </location>
    <ligand>
        <name>ATP</name>
        <dbReference type="ChEBI" id="CHEBI:30616"/>
    </ligand>
</feature>
<feature type="binding site" evidence="2">
    <location>
        <position position="226"/>
    </location>
    <ligand>
        <name>UTP</name>
        <dbReference type="ChEBI" id="CHEBI:46398"/>
    </ligand>
</feature>
<evidence type="ECO:0000259" key="4">
    <source>
        <dbReference type="Pfam" id="PF06418"/>
    </source>
</evidence>
<comment type="miscellaneous">
    <text evidence="2">CTPSs have evolved a hybrid strategy for distinguishing between UTP and CTP. The overlapping regions of the product feedback inhibitory and substrate sites recognize a common feature in both compounds, the triphosphate moiety. To differentiate isosteric substrate and product pyrimidine rings, an additional pocket far from the expected kinase/ligase catalytic site, specifically recognizes the cytosine and ribose portions of the product inhibitor.</text>
</comment>
<dbReference type="NCBIfam" id="NF003792">
    <property type="entry name" value="PRK05380.1"/>
    <property type="match status" value="1"/>
</dbReference>
<protein>
    <recommendedName>
        <fullName evidence="2">CTP synthase</fullName>
        <ecNumber evidence="2">6.3.4.2</ecNumber>
    </recommendedName>
    <alternativeName>
        <fullName evidence="2">Cytidine 5'-triphosphate synthase</fullName>
    </alternativeName>
    <alternativeName>
        <fullName evidence="2">Cytidine triphosphate synthetase</fullName>
        <shortName evidence="2">CTP synthetase</shortName>
        <shortName evidence="2">CTPS</shortName>
    </alternativeName>
    <alternativeName>
        <fullName evidence="2">UTP--ammonia ligase</fullName>
    </alternativeName>
</protein>
<comment type="catalytic activity">
    <reaction evidence="2">
        <text>UTP + NH4(+) + ATP = CTP + ADP + phosphate + 2 H(+)</text>
        <dbReference type="Rhea" id="RHEA:16597"/>
        <dbReference type="ChEBI" id="CHEBI:15378"/>
        <dbReference type="ChEBI" id="CHEBI:28938"/>
        <dbReference type="ChEBI" id="CHEBI:30616"/>
        <dbReference type="ChEBI" id="CHEBI:37563"/>
        <dbReference type="ChEBI" id="CHEBI:43474"/>
        <dbReference type="ChEBI" id="CHEBI:46398"/>
        <dbReference type="ChEBI" id="CHEBI:456216"/>
    </reaction>
</comment>
<keyword evidence="2" id="KW-0460">Magnesium</keyword>
<feature type="domain" description="Glutamine amidotransferase" evidence="3">
    <location>
        <begin position="305"/>
        <end position="528"/>
    </location>
</feature>
<keyword evidence="6" id="KW-1185">Reference proteome</keyword>
<dbReference type="InterPro" id="IPR033828">
    <property type="entry name" value="GATase1_CTP_Synthase"/>
</dbReference>
<comment type="pathway">
    <text evidence="2">Pyrimidine metabolism; CTP biosynthesis via de novo pathway; CTP from UDP: step 2/2.</text>
</comment>
<feature type="binding site" evidence="2">
    <location>
        <position position="73"/>
    </location>
    <ligand>
        <name>Mg(2+)</name>
        <dbReference type="ChEBI" id="CHEBI:18420"/>
    </ligand>
</feature>
<comment type="function">
    <text evidence="2">Catalyzes the ATP-dependent amination of UTP to CTP with either L-glutamine or ammonia as the source of nitrogen. Regulates intracellular CTP levels through interactions with the four ribonucleotide triphosphates.</text>
</comment>
<evidence type="ECO:0000256" key="2">
    <source>
        <dbReference type="HAMAP-Rule" id="MF_01227"/>
    </source>
</evidence>
<keyword evidence="2" id="KW-0479">Metal-binding</keyword>
<reference evidence="5 6" key="1">
    <citation type="submission" date="2021-07" db="EMBL/GenBank/DDBJ databases">
        <title>Mesonia aestuariivivens sp. nov., isolated from a tidal flat.</title>
        <authorList>
            <person name="Kim Y.-O."/>
            <person name="Yoon J.-H."/>
        </authorList>
    </citation>
    <scope>NUCLEOTIDE SEQUENCE [LARGE SCALE GENOMIC DNA]</scope>
    <source>
        <strain evidence="5 6">JHPTF-M18</strain>
    </source>
</reference>
<feature type="binding site" evidence="2">
    <location>
        <position position="56"/>
    </location>
    <ligand>
        <name>L-glutamine</name>
        <dbReference type="ChEBI" id="CHEBI:58359"/>
    </ligand>
</feature>
<comment type="caution">
    <text evidence="2">Lacks conserved residue(s) required for the propagation of feature annotation.</text>
</comment>
<dbReference type="Pfam" id="PF00117">
    <property type="entry name" value="GATase"/>
    <property type="match status" value="1"/>
</dbReference>
<feature type="binding site" evidence="2">
    <location>
        <begin position="190"/>
        <end position="195"/>
    </location>
    <ligand>
        <name>CTP</name>
        <dbReference type="ChEBI" id="CHEBI:37563"/>
        <note>allosteric inhibitor</note>
    </ligand>
</feature>
<feature type="binding site" evidence="2">
    <location>
        <position position="244"/>
    </location>
    <ligand>
        <name>ATP</name>
        <dbReference type="ChEBI" id="CHEBI:30616"/>
    </ligand>
</feature>
<feature type="active site" evidence="2">
    <location>
        <position position="511"/>
    </location>
</feature>
<keyword evidence="2" id="KW-0067">ATP-binding</keyword>
<dbReference type="Proteomes" id="UP000719267">
    <property type="component" value="Unassembled WGS sequence"/>
</dbReference>
<feature type="active site" description="Nucleophile; for glutamine hydrolysis" evidence="2">
    <location>
        <position position="383"/>
    </location>
</feature>
<comment type="catalytic activity">
    <reaction evidence="2">
        <text>L-glutamine + H2O = L-glutamate + NH4(+)</text>
        <dbReference type="Rhea" id="RHEA:15889"/>
        <dbReference type="ChEBI" id="CHEBI:15377"/>
        <dbReference type="ChEBI" id="CHEBI:28938"/>
        <dbReference type="ChEBI" id="CHEBI:29985"/>
        <dbReference type="ChEBI" id="CHEBI:58359"/>
    </reaction>
</comment>
<dbReference type="Pfam" id="PF06418">
    <property type="entry name" value="CTP_synth_N"/>
    <property type="match status" value="1"/>
</dbReference>
<evidence type="ECO:0000313" key="5">
    <source>
        <dbReference type="EMBL" id="MBW2962848.1"/>
    </source>
</evidence>
<gene>
    <name evidence="2" type="primary">pyrG</name>
    <name evidence="5" type="ORF">KW502_13725</name>
</gene>
<feature type="binding site" evidence="2">
    <location>
        <position position="15"/>
    </location>
    <ligand>
        <name>UTP</name>
        <dbReference type="ChEBI" id="CHEBI:46398"/>
    </ligand>
</feature>
<organism evidence="5 6">
    <name type="scientific">Mesonia aestuariivivens</name>
    <dbReference type="NCBI Taxonomy" id="2796128"/>
    <lineage>
        <taxon>Bacteria</taxon>
        <taxon>Pseudomonadati</taxon>
        <taxon>Bacteroidota</taxon>
        <taxon>Flavobacteriia</taxon>
        <taxon>Flavobacteriales</taxon>
        <taxon>Flavobacteriaceae</taxon>
        <taxon>Mesonia</taxon>
    </lineage>
</organism>
<feature type="region of interest" description="Amidoligase domain" evidence="2">
    <location>
        <begin position="1"/>
        <end position="269"/>
    </location>
</feature>
<keyword evidence="2" id="KW-0547">Nucleotide-binding</keyword>
<feature type="binding site" evidence="2">
    <location>
        <position position="464"/>
    </location>
    <ligand>
        <name>L-glutamine</name>
        <dbReference type="ChEBI" id="CHEBI:58359"/>
    </ligand>
</feature>
<dbReference type="PANTHER" id="PTHR11550">
    <property type="entry name" value="CTP SYNTHASE"/>
    <property type="match status" value="1"/>
</dbReference>
<keyword evidence="2" id="KW-0665">Pyrimidine biosynthesis</keyword>
<keyword evidence="1 2" id="KW-0315">Glutamine amidotransferase</keyword>
<evidence type="ECO:0000256" key="1">
    <source>
        <dbReference type="ARBA" id="ARBA00022962"/>
    </source>
</evidence>
<evidence type="ECO:0000313" key="6">
    <source>
        <dbReference type="Proteomes" id="UP000719267"/>
    </source>
</evidence>
<feature type="binding site" evidence="2">
    <location>
        <position position="15"/>
    </location>
    <ligand>
        <name>CTP</name>
        <dbReference type="ChEBI" id="CHEBI:37563"/>
        <note>allosteric inhibitor</note>
    </ligand>
</feature>
<name>A0ABS6W6V2_9FLAO</name>
<dbReference type="InterPro" id="IPR017926">
    <property type="entry name" value="GATASE"/>
</dbReference>
<sequence length="539" mass="60452">MADTKYIFVTGGVSSSLGKGIIAASLAKLLQSRGYKTTIQKLDPYINIDPGTLNPYEHGECFVTEDGAETDLDLGHYERFLNVNTSQANNVTTGRIYQSVIEKERRGEFLGKTVQVVPHITNEIKRRIQLLGQNGDYDIVITEIGGTVGDIESLPYIESVRQLKWELGDHNSLVIHLTLVPYLSAAKELKTKPTQHSVKTLMESGISADILVCRTEHELSEDLRQKLAQFCNVKQEAVIQSIDASTIYDVPNLMLEEGLDTITLKKLNLPNDSQPDLTNWNKFVNRHKNPKSEVTIGLIGKYVELQDSYKSILESFIHAGAENEVKVNIKSIHSEFINTEGKDEISALDGILVAPGFGERGIEGKIEAVKYARENNLPFFGICLGMQMAVIEYARNVLKIEDANSTEMEEQTKNPVIDIMESQKNITQMGGTMRLGAWDCELKEGSLVQKTYGKTTISERHRHRYEYNNKYKEQLEAAGMLSSGINKQTGLVEVVELPNHPWFIGVQYHPEYKSTVKTPHPLFIGFVKAAKDYAKKKKK</sequence>
<evidence type="ECO:0000259" key="3">
    <source>
        <dbReference type="Pfam" id="PF00117"/>
    </source>
</evidence>
<dbReference type="RefSeq" id="WP_219041133.1">
    <property type="nucleotide sequence ID" value="NZ_JAHWDF010000019.1"/>
</dbReference>
<comment type="activity regulation">
    <text evidence="2">Allosterically activated by GTP, when glutamine is the substrate; GTP has no effect on the reaction when ammonia is the substrate. The allosteric effector GTP functions by stabilizing the protein conformation that binds the tetrahedral intermediate(s) formed during glutamine hydrolysis. Inhibited by the product CTP, via allosteric rather than competitive inhibition.</text>
</comment>
<feature type="binding site" evidence="2">
    <location>
        <position position="407"/>
    </location>
    <ligand>
        <name>L-glutamine</name>
        <dbReference type="ChEBI" id="CHEBI:58359"/>
    </ligand>
</feature>
<feature type="domain" description="CTP synthase N-terminal" evidence="4">
    <location>
        <begin position="5"/>
        <end position="269"/>
    </location>
</feature>
<keyword evidence="2 5" id="KW-0436">Ligase</keyword>
<dbReference type="PROSITE" id="PS51273">
    <property type="entry name" value="GATASE_TYPE_1"/>
    <property type="match status" value="1"/>
</dbReference>
<dbReference type="CDD" id="cd01746">
    <property type="entry name" value="GATase1_CTP_Synthase"/>
    <property type="match status" value="1"/>
</dbReference>
<feature type="binding site" evidence="2">
    <location>
        <begin position="190"/>
        <end position="195"/>
    </location>
    <ligand>
        <name>UTP</name>
        <dbReference type="ChEBI" id="CHEBI:46398"/>
    </ligand>
</feature>
<feature type="binding site" evidence="2">
    <location>
        <position position="356"/>
    </location>
    <ligand>
        <name>L-glutamine</name>
        <dbReference type="ChEBI" id="CHEBI:58359"/>
    </ligand>
</feature>
<dbReference type="InterPro" id="IPR004468">
    <property type="entry name" value="CTP_synthase"/>
</dbReference>
<dbReference type="PANTHER" id="PTHR11550:SF0">
    <property type="entry name" value="CTP SYNTHASE-RELATED"/>
    <property type="match status" value="1"/>
</dbReference>
<accession>A0ABS6W6V2</accession>
<feature type="binding site" evidence="2">
    <location>
        <position position="226"/>
    </location>
    <ligand>
        <name>CTP</name>
        <dbReference type="ChEBI" id="CHEBI:37563"/>
        <note>allosteric inhibitor</note>
    </ligand>
</feature>
<feature type="binding site" evidence="2">
    <location>
        <begin position="16"/>
        <end position="21"/>
    </location>
    <ligand>
        <name>ATP</name>
        <dbReference type="ChEBI" id="CHEBI:30616"/>
    </ligand>
</feature>
<comment type="caution">
    <text evidence="5">The sequence shown here is derived from an EMBL/GenBank/DDBJ whole genome shotgun (WGS) entry which is preliminary data.</text>
</comment>
<feature type="binding site" evidence="2">
    <location>
        <position position="143"/>
    </location>
    <ligand>
        <name>Mg(2+)</name>
        <dbReference type="ChEBI" id="CHEBI:18420"/>
    </ligand>
</feature>
<dbReference type="EC" id="6.3.4.2" evidence="2"/>
<dbReference type="CDD" id="cd03113">
    <property type="entry name" value="CTPS_N"/>
    <property type="match status" value="1"/>
</dbReference>